<accession>A0A840W8P0</accession>
<reference evidence="1 2" key="1">
    <citation type="submission" date="2020-08" db="EMBL/GenBank/DDBJ databases">
        <title>Sequencing the genomes of 1000 actinobacteria strains.</title>
        <authorList>
            <person name="Klenk H.-P."/>
        </authorList>
    </citation>
    <scope>NUCLEOTIDE SEQUENCE [LARGE SCALE GENOMIC DNA]</scope>
    <source>
        <strain evidence="1 2">DSM 44598</strain>
    </source>
</reference>
<protein>
    <submittedName>
        <fullName evidence="1">Uncharacterized protein</fullName>
    </submittedName>
</protein>
<dbReference type="RefSeq" id="WP_017567540.1">
    <property type="nucleotide sequence ID" value="NZ_BAAAKM010000111.1"/>
</dbReference>
<name>A0A840W8P0_9ACTN</name>
<dbReference type="Proteomes" id="UP000579647">
    <property type="component" value="Unassembled WGS sequence"/>
</dbReference>
<dbReference type="Gene3D" id="3.40.50.300">
    <property type="entry name" value="P-loop containing nucleotide triphosphate hydrolases"/>
    <property type="match status" value="1"/>
</dbReference>
<organism evidence="1 2">
    <name type="scientific">Nocardiopsis metallicus</name>
    <dbReference type="NCBI Taxonomy" id="179819"/>
    <lineage>
        <taxon>Bacteria</taxon>
        <taxon>Bacillati</taxon>
        <taxon>Actinomycetota</taxon>
        <taxon>Actinomycetes</taxon>
        <taxon>Streptosporangiales</taxon>
        <taxon>Nocardiopsidaceae</taxon>
        <taxon>Nocardiopsis</taxon>
    </lineage>
</organism>
<gene>
    <name evidence="1" type="ORF">HNR07_004557</name>
</gene>
<sequence length="255" mass="26663">MIIALCSLSGAPGTTTLALALAGTWPTQSPVRVVEADASGGDIAAWWNLPLWPGVVDLAAASRSGQDHDTPPEEFSRFFQVLPGGLPVCVAPSTADRVGAALDLLARNPKALAGEGVTVVDLGRLYPETSAQELLAGADAVVVVTSGDVGHLKRLKDASHDLRERCARVGAVVVGPSRSAGEVSEAVGLPVWAMLPRDVVAAEVLTGRREQGRRLRRRPLIRQARYLGHLLAEQVHSASASAPDPAVTTFLGETP</sequence>
<dbReference type="AlphaFoldDB" id="A0A840W8P0"/>
<proteinExistence type="predicted"/>
<evidence type="ECO:0000313" key="2">
    <source>
        <dbReference type="Proteomes" id="UP000579647"/>
    </source>
</evidence>
<evidence type="ECO:0000313" key="1">
    <source>
        <dbReference type="EMBL" id="MBB5493420.1"/>
    </source>
</evidence>
<comment type="caution">
    <text evidence="1">The sequence shown here is derived from an EMBL/GenBank/DDBJ whole genome shotgun (WGS) entry which is preliminary data.</text>
</comment>
<dbReference type="InterPro" id="IPR027417">
    <property type="entry name" value="P-loop_NTPase"/>
</dbReference>
<dbReference type="EMBL" id="JACHDO010000001">
    <property type="protein sequence ID" value="MBB5493420.1"/>
    <property type="molecule type" value="Genomic_DNA"/>
</dbReference>
<dbReference type="SUPFAM" id="SSF52540">
    <property type="entry name" value="P-loop containing nucleoside triphosphate hydrolases"/>
    <property type="match status" value="1"/>
</dbReference>
<keyword evidence="2" id="KW-1185">Reference proteome</keyword>